<evidence type="ECO:0000256" key="1">
    <source>
        <dbReference type="SAM" id="MobiDB-lite"/>
    </source>
</evidence>
<reference evidence="2 3" key="1">
    <citation type="journal article" date="2018" name="Evol. Lett.">
        <title>Horizontal gene cluster transfer increased hallucinogenic mushroom diversity.</title>
        <authorList>
            <person name="Reynolds H.T."/>
            <person name="Vijayakumar V."/>
            <person name="Gluck-Thaler E."/>
            <person name="Korotkin H.B."/>
            <person name="Matheny P.B."/>
            <person name="Slot J.C."/>
        </authorList>
    </citation>
    <scope>NUCLEOTIDE SEQUENCE [LARGE SCALE GENOMIC DNA]</scope>
    <source>
        <strain evidence="2 3">2629</strain>
    </source>
</reference>
<comment type="caution">
    <text evidence="2">The sequence shown here is derived from an EMBL/GenBank/DDBJ whole genome shotgun (WGS) entry which is preliminary data.</text>
</comment>
<dbReference type="Proteomes" id="UP000284842">
    <property type="component" value="Unassembled WGS sequence"/>
</dbReference>
<dbReference type="EMBL" id="NHTK01001251">
    <property type="protein sequence ID" value="PPR01394.1"/>
    <property type="molecule type" value="Genomic_DNA"/>
</dbReference>
<feature type="compositionally biased region" description="Acidic residues" evidence="1">
    <location>
        <begin position="34"/>
        <end position="45"/>
    </location>
</feature>
<dbReference type="InParanoid" id="A0A409YEI6"/>
<feature type="compositionally biased region" description="Basic and acidic residues" evidence="1">
    <location>
        <begin position="113"/>
        <end position="128"/>
    </location>
</feature>
<keyword evidence="3" id="KW-1185">Reference proteome</keyword>
<protein>
    <submittedName>
        <fullName evidence="2">Uncharacterized protein</fullName>
    </submittedName>
</protein>
<organism evidence="2 3">
    <name type="scientific">Panaeolus cyanescens</name>
    <dbReference type="NCBI Taxonomy" id="181874"/>
    <lineage>
        <taxon>Eukaryota</taxon>
        <taxon>Fungi</taxon>
        <taxon>Dikarya</taxon>
        <taxon>Basidiomycota</taxon>
        <taxon>Agaricomycotina</taxon>
        <taxon>Agaricomycetes</taxon>
        <taxon>Agaricomycetidae</taxon>
        <taxon>Agaricales</taxon>
        <taxon>Agaricineae</taxon>
        <taxon>Galeropsidaceae</taxon>
        <taxon>Panaeolus</taxon>
    </lineage>
</organism>
<gene>
    <name evidence="2" type="ORF">CVT24_006232</name>
</gene>
<feature type="compositionally biased region" description="Polar residues" evidence="1">
    <location>
        <begin position="14"/>
        <end position="27"/>
    </location>
</feature>
<proteinExistence type="predicted"/>
<sequence length="549" mass="61884">MLDFLKNVMRQSEESAPSQLSVSTAGEQSPDIDFVPDSEPEQDLEMIDKYRAGNQQQHTQHKQQKAQKAQNGFTFVPGEPKHNALGGGSGTHTRFDQQSDSRVGPPRHTRKLPTREHVDLSNNEDTKKSTSIPPTDSGQYEDTIRSLTAENEKLKKEVEQQRKAYKFMEREYKDRLESLERRYAKKSKELNYAEDYITRTEKRVDKLKAERDEVVREAKERDALLDTRTNELTAAQAFLTTADACSGSDVINMVQRLNEEVMQLSAYMADLIEDLDAQQLKPLPWEKCVSDEGSREYVEVAVSKDLMAFLRQKGPAIRCNTAPFQAAVQGFLVAWLEDQVRMFCGGEANASFHYVYNQIRASVNSTEPQAVSAKWRAISSQHLMTFFVDRPDGFFPPPVTAAILGLLELAGWRPELHDSDKDAINTMEASLSAIRKTTLEIKSTIKQGILSCDLDLVIFTNSVAFQPNIMTDMYNSNIPGRSTKSSISKIQDKVLCTVAFGLKKSTIEKQENGEYKNIQQMLLKPEVILSSALRSFDAPNANEDVTMVE</sequence>
<dbReference type="AlphaFoldDB" id="A0A409YEI6"/>
<feature type="compositionally biased region" description="Polar residues" evidence="1">
    <location>
        <begin position="129"/>
        <end position="141"/>
    </location>
</feature>
<evidence type="ECO:0000313" key="2">
    <source>
        <dbReference type="EMBL" id="PPR01394.1"/>
    </source>
</evidence>
<accession>A0A409YEI6</accession>
<evidence type="ECO:0000313" key="3">
    <source>
        <dbReference type="Proteomes" id="UP000284842"/>
    </source>
</evidence>
<dbReference type="OrthoDB" id="3147752at2759"/>
<feature type="region of interest" description="Disordered" evidence="1">
    <location>
        <begin position="1"/>
        <end position="141"/>
    </location>
</feature>
<dbReference type="STRING" id="181874.A0A409YEI6"/>
<name>A0A409YEI6_9AGAR</name>